<evidence type="ECO:0000313" key="6">
    <source>
        <dbReference type="Proteomes" id="UP000826195"/>
    </source>
</evidence>
<evidence type="ECO:0000259" key="4">
    <source>
        <dbReference type="Pfam" id="PF00294"/>
    </source>
</evidence>
<dbReference type="CDD" id="cd01939">
    <property type="entry name" value="Ketohexokinase"/>
    <property type="match status" value="1"/>
</dbReference>
<dbReference type="Pfam" id="PF00294">
    <property type="entry name" value="PfkB"/>
    <property type="match status" value="1"/>
</dbReference>
<dbReference type="InterPro" id="IPR011611">
    <property type="entry name" value="PfkB_dom"/>
</dbReference>
<keyword evidence="1" id="KW-0808">Transferase</keyword>
<comment type="caution">
    <text evidence="5">The sequence shown here is derived from an EMBL/GenBank/DDBJ whole genome shotgun (WGS) entry which is preliminary data.</text>
</comment>
<evidence type="ECO:0000313" key="5">
    <source>
        <dbReference type="EMBL" id="KAH0549462.1"/>
    </source>
</evidence>
<evidence type="ECO:0000256" key="3">
    <source>
        <dbReference type="SAM" id="MobiDB-lite"/>
    </source>
</evidence>
<evidence type="ECO:0000256" key="1">
    <source>
        <dbReference type="ARBA" id="ARBA00022679"/>
    </source>
</evidence>
<accession>A0AAV7IEC5</accession>
<feature type="domain" description="Carbohydrate kinase PfkB" evidence="4">
    <location>
        <begin position="21"/>
        <end position="290"/>
    </location>
</feature>
<sequence>MISSFYEKLVGSSQQESSSPKILCVGLVCLDIVQTCKNFPLEDTDTRCIDYRWQRGGNASNNCTVLSKLGSKCEFFGTLGTEHHLKFLKDDMLKYSIDFSHCPIIDKIGCPTSTVILSLQAGSRTILHHNPNLPELTSQDFEKLNLDNYRWIHFEGRNIPRVLGMMQSIENYNSKLKSIKSNNNTTPITVSVELEKNKIELLDLLPYADVAFISKDFACSRGYSNMTETIKNISRDVKSGATIICAWGDRGAMARTPDGTIVQSPAFPPTQIIDSLGAGDTFTAAVLHYLNHVKLKKSQFNVINTDNTDQITKTQQQSDQDPSSSSNSNIVPKKITFNCNIESSEYSNTDFIDQTILQAAITFACRTAGNKIGFKGYDHLQSTPICF</sequence>
<dbReference type="Proteomes" id="UP000826195">
    <property type="component" value="Unassembled WGS sequence"/>
</dbReference>
<evidence type="ECO:0000256" key="2">
    <source>
        <dbReference type="ARBA" id="ARBA00022777"/>
    </source>
</evidence>
<dbReference type="InterPro" id="IPR029056">
    <property type="entry name" value="Ribokinase-like"/>
</dbReference>
<name>A0AAV7IEC5_COTGL</name>
<dbReference type="SUPFAM" id="SSF53613">
    <property type="entry name" value="Ribokinase-like"/>
    <property type="match status" value="1"/>
</dbReference>
<dbReference type="Gene3D" id="3.40.1190.20">
    <property type="match status" value="1"/>
</dbReference>
<organism evidence="5 6">
    <name type="scientific">Cotesia glomerata</name>
    <name type="common">Lepidopteran parasitic wasp</name>
    <name type="synonym">Apanteles glomeratus</name>
    <dbReference type="NCBI Taxonomy" id="32391"/>
    <lineage>
        <taxon>Eukaryota</taxon>
        <taxon>Metazoa</taxon>
        <taxon>Ecdysozoa</taxon>
        <taxon>Arthropoda</taxon>
        <taxon>Hexapoda</taxon>
        <taxon>Insecta</taxon>
        <taxon>Pterygota</taxon>
        <taxon>Neoptera</taxon>
        <taxon>Endopterygota</taxon>
        <taxon>Hymenoptera</taxon>
        <taxon>Apocrita</taxon>
        <taxon>Ichneumonoidea</taxon>
        <taxon>Braconidae</taxon>
        <taxon>Microgastrinae</taxon>
        <taxon>Cotesia</taxon>
    </lineage>
</organism>
<dbReference type="InterPro" id="IPR034093">
    <property type="entry name" value="KHK"/>
</dbReference>
<dbReference type="AlphaFoldDB" id="A0AAV7IEC5"/>
<gene>
    <name evidence="5" type="ORF">KQX54_009469</name>
</gene>
<proteinExistence type="predicted"/>
<dbReference type="PANTHER" id="PTHR42774:SF3">
    <property type="entry name" value="KETOHEXOKINASE"/>
    <property type="match status" value="1"/>
</dbReference>
<keyword evidence="2" id="KW-0418">Kinase</keyword>
<dbReference type="EMBL" id="JAHXZJ010001864">
    <property type="protein sequence ID" value="KAH0549462.1"/>
    <property type="molecule type" value="Genomic_DNA"/>
</dbReference>
<dbReference type="InterPro" id="IPR002173">
    <property type="entry name" value="Carboh/pur_kinase_PfkB_CS"/>
</dbReference>
<reference evidence="5 6" key="1">
    <citation type="journal article" date="2021" name="J. Hered.">
        <title>A chromosome-level genome assembly of the parasitoid wasp, Cotesia glomerata (Hymenoptera: Braconidae).</title>
        <authorList>
            <person name="Pinto B.J."/>
            <person name="Weis J.J."/>
            <person name="Gamble T."/>
            <person name="Ode P.J."/>
            <person name="Paul R."/>
            <person name="Zaspel J.M."/>
        </authorList>
    </citation>
    <scope>NUCLEOTIDE SEQUENCE [LARGE SCALE GENOMIC DNA]</scope>
    <source>
        <strain evidence="5">CgM1</strain>
    </source>
</reference>
<dbReference type="PROSITE" id="PS00584">
    <property type="entry name" value="PFKB_KINASES_2"/>
    <property type="match status" value="1"/>
</dbReference>
<feature type="region of interest" description="Disordered" evidence="3">
    <location>
        <begin position="312"/>
        <end position="331"/>
    </location>
</feature>
<protein>
    <recommendedName>
        <fullName evidence="4">Carbohydrate kinase PfkB domain-containing protein</fullName>
    </recommendedName>
</protein>
<dbReference type="GO" id="GO:0006000">
    <property type="term" value="P:fructose metabolic process"/>
    <property type="evidence" value="ECO:0007669"/>
    <property type="project" value="InterPro"/>
</dbReference>
<keyword evidence="6" id="KW-1185">Reference proteome</keyword>
<feature type="compositionally biased region" description="Low complexity" evidence="3">
    <location>
        <begin position="315"/>
        <end position="329"/>
    </location>
</feature>
<dbReference type="GO" id="GO:0004454">
    <property type="term" value="F:ketohexokinase activity"/>
    <property type="evidence" value="ECO:0007669"/>
    <property type="project" value="InterPro"/>
</dbReference>
<dbReference type="InterPro" id="IPR052562">
    <property type="entry name" value="Ketohexokinase-related"/>
</dbReference>
<dbReference type="PANTHER" id="PTHR42774">
    <property type="entry name" value="PHOSPHOTRANSFERASE SYSTEM TRANSPORT PROTEIN"/>
    <property type="match status" value="1"/>
</dbReference>